<name>A0A5D0RRA5_9RHOB</name>
<dbReference type="PANTHER" id="PTHR43098">
    <property type="entry name" value="L-ORNITHINE N(5)-MONOOXYGENASE-RELATED"/>
    <property type="match status" value="1"/>
</dbReference>
<dbReference type="InterPro" id="IPR050775">
    <property type="entry name" value="FAD-binding_Monooxygenases"/>
</dbReference>
<keyword evidence="5" id="KW-0521">NADP</keyword>
<dbReference type="PANTHER" id="PTHR43098:SF3">
    <property type="entry name" value="L-ORNITHINE N(5)-MONOOXYGENASE-RELATED"/>
    <property type="match status" value="1"/>
</dbReference>
<sequence>MTSHETTGCDVAIIGAGFAGLYAIYKARSLGLDPVCIEAAPDVGGVWYWNRYPGARCDVESIDYSYSFDPELQRDWRWSERYATQPEILDYARHVADRYRLRRHIHFGERVLSARFDEDAARWTVTTDAGRTISARWLISAVGSLSAPVRPDIPGIDSFAGEVAFTATWPEQGVDYAGKRVAVIGTGSSGVQSIPIIAREAAHVTVFQRSANYSVPALNRPIPDDEWQELVENYPARRAKSLMSGGGSPHEAHPVPFAEVPEDERQRLFEDGWQKGGVLFAKVFQNQTADPEINDAARVFAEDKIRAIVKDPEVARDLMPEDTPIGTKRICTDSGYFQTFNRDNVTLVNLRRDPITEIVPGGIVTEAGLHEADILILATGFDAITGAVVRIDFEGPHGNRLAEDWADGPETYLGLAVPGFPNLFNISGPGCPGVLANMVLGGEHQVGWVFEMIRAAEARGHRLIEARASAARAWTDHVAELADRTLFTKGNSWYLGANIEGKKRVFMPYIGGLGNYVTYCDQVRAAGYKGFVMGV</sequence>
<accession>A0A5D0RRA5</accession>
<evidence type="ECO:0000256" key="6">
    <source>
        <dbReference type="ARBA" id="ARBA00023002"/>
    </source>
</evidence>
<reference evidence="8 9" key="1">
    <citation type="submission" date="2019-08" db="EMBL/GenBank/DDBJ databases">
        <title>Identification of a novel species of the genus Boseongicola.</title>
        <authorList>
            <person name="Zhang X.-Q."/>
        </authorList>
    </citation>
    <scope>NUCLEOTIDE SEQUENCE [LARGE SCALE GENOMIC DNA]</scope>
    <source>
        <strain evidence="8 9">HY14</strain>
    </source>
</reference>
<comment type="caution">
    <text evidence="8">The sequence shown here is derived from an EMBL/GenBank/DDBJ whole genome shotgun (WGS) entry which is preliminary data.</text>
</comment>
<keyword evidence="4" id="KW-0274">FAD</keyword>
<proteinExistence type="inferred from homology"/>
<dbReference type="SUPFAM" id="SSF51905">
    <property type="entry name" value="FAD/NAD(P)-binding domain"/>
    <property type="match status" value="2"/>
</dbReference>
<evidence type="ECO:0000313" key="8">
    <source>
        <dbReference type="EMBL" id="TYB83208.1"/>
    </source>
</evidence>
<keyword evidence="9" id="KW-1185">Reference proteome</keyword>
<dbReference type="GO" id="GO:0004497">
    <property type="term" value="F:monooxygenase activity"/>
    <property type="evidence" value="ECO:0007669"/>
    <property type="project" value="UniProtKB-KW"/>
</dbReference>
<dbReference type="PRINTS" id="PR00411">
    <property type="entry name" value="PNDRDTASEI"/>
</dbReference>
<keyword evidence="7" id="KW-0503">Monooxygenase</keyword>
<comment type="similarity">
    <text evidence="2">Belongs to the FAD-binding monooxygenase family.</text>
</comment>
<dbReference type="RefSeq" id="WP_148376298.1">
    <property type="nucleotide sequence ID" value="NZ_VSIY01000003.1"/>
</dbReference>
<gene>
    <name evidence="8" type="ORF">FVF75_03235</name>
</gene>
<protein>
    <submittedName>
        <fullName evidence="8">NAD(P)/FAD-dependent oxidoreductase</fullName>
    </submittedName>
</protein>
<evidence type="ECO:0000256" key="4">
    <source>
        <dbReference type="ARBA" id="ARBA00022827"/>
    </source>
</evidence>
<evidence type="ECO:0000256" key="2">
    <source>
        <dbReference type="ARBA" id="ARBA00010139"/>
    </source>
</evidence>
<evidence type="ECO:0000256" key="7">
    <source>
        <dbReference type="ARBA" id="ARBA00023033"/>
    </source>
</evidence>
<evidence type="ECO:0000256" key="3">
    <source>
        <dbReference type="ARBA" id="ARBA00022630"/>
    </source>
</evidence>
<dbReference type="Proteomes" id="UP000322080">
    <property type="component" value="Unassembled WGS sequence"/>
</dbReference>
<dbReference type="EMBL" id="VSIY01000003">
    <property type="protein sequence ID" value="TYB83208.1"/>
    <property type="molecule type" value="Genomic_DNA"/>
</dbReference>
<evidence type="ECO:0000256" key="5">
    <source>
        <dbReference type="ARBA" id="ARBA00022857"/>
    </source>
</evidence>
<dbReference type="Gene3D" id="3.50.50.60">
    <property type="entry name" value="FAD/NAD(P)-binding domain"/>
    <property type="match status" value="2"/>
</dbReference>
<keyword evidence="3" id="KW-0285">Flavoprotein</keyword>
<evidence type="ECO:0000313" key="9">
    <source>
        <dbReference type="Proteomes" id="UP000322080"/>
    </source>
</evidence>
<dbReference type="InterPro" id="IPR036188">
    <property type="entry name" value="FAD/NAD-bd_sf"/>
</dbReference>
<dbReference type="AlphaFoldDB" id="A0A5D0RRA5"/>
<keyword evidence="6" id="KW-0560">Oxidoreductase</keyword>
<dbReference type="Pfam" id="PF13738">
    <property type="entry name" value="Pyr_redox_3"/>
    <property type="match status" value="1"/>
</dbReference>
<evidence type="ECO:0000256" key="1">
    <source>
        <dbReference type="ARBA" id="ARBA00001974"/>
    </source>
</evidence>
<organism evidence="8 9">
    <name type="scientific">Maritimibacter fusiformis</name>
    <dbReference type="NCBI Taxonomy" id="2603819"/>
    <lineage>
        <taxon>Bacteria</taxon>
        <taxon>Pseudomonadati</taxon>
        <taxon>Pseudomonadota</taxon>
        <taxon>Alphaproteobacteria</taxon>
        <taxon>Rhodobacterales</taxon>
        <taxon>Roseobacteraceae</taxon>
        <taxon>Maritimibacter</taxon>
    </lineage>
</organism>
<comment type="cofactor">
    <cofactor evidence="1">
        <name>FAD</name>
        <dbReference type="ChEBI" id="CHEBI:57692"/>
    </cofactor>
</comment>